<dbReference type="RefSeq" id="WP_106207163.1">
    <property type="nucleotide sequence ID" value="NZ_PVTD01000011.1"/>
</dbReference>
<keyword evidence="2" id="KW-1185">Reference proteome</keyword>
<accession>A0A2T0RI62</accession>
<dbReference type="Proteomes" id="UP000239480">
    <property type="component" value="Unassembled WGS sequence"/>
</dbReference>
<dbReference type="AlphaFoldDB" id="A0A2T0RI62"/>
<comment type="caution">
    <text evidence="1">The sequence shown here is derived from an EMBL/GenBank/DDBJ whole genome shotgun (WGS) entry which is preliminary data.</text>
</comment>
<evidence type="ECO:0000313" key="1">
    <source>
        <dbReference type="EMBL" id="PRY20848.1"/>
    </source>
</evidence>
<dbReference type="OrthoDB" id="7495008at2"/>
<gene>
    <name evidence="1" type="ORF">CLV78_1111</name>
</gene>
<proteinExistence type="predicted"/>
<name>A0A2T0RI62_9RHOB</name>
<reference evidence="1 2" key="1">
    <citation type="submission" date="2018-03" db="EMBL/GenBank/DDBJ databases">
        <title>Genomic Encyclopedia of Archaeal and Bacterial Type Strains, Phase II (KMG-II): from individual species to whole genera.</title>
        <authorList>
            <person name="Goeker M."/>
        </authorList>
    </citation>
    <scope>NUCLEOTIDE SEQUENCE [LARGE SCALE GENOMIC DNA]</scope>
    <source>
        <strain evidence="1 2">DSM 29328</strain>
    </source>
</reference>
<sequence length="241" mass="27564">MIEFKSIPDDHPDLGHSPLLRGAEAIFRYMTEHGSIGLTQTKAFKREFVTWAVREIDWPGHTEAELLRVNKVLNEADVLPLELLHYLYLELKLARHYKGTFRATRAGTELFQSRGKLFGVITPFYLMHVDHSWTDRFGDSPVGSWDIWLNVLNVETENVVSGSELFEVFYGKPGGKGIDAIHAESVFFTGVLRPLTWIGLLARVETGQTGRWRERHFIKTPLWHSALTLDTDAEVAKQPRH</sequence>
<protein>
    <submittedName>
        <fullName evidence="1">Uncharacterized protein</fullName>
    </submittedName>
</protein>
<evidence type="ECO:0000313" key="2">
    <source>
        <dbReference type="Proteomes" id="UP000239480"/>
    </source>
</evidence>
<dbReference type="EMBL" id="PVTD01000011">
    <property type="protein sequence ID" value="PRY20848.1"/>
    <property type="molecule type" value="Genomic_DNA"/>
</dbReference>
<organism evidence="1 2">
    <name type="scientific">Aliiruegeria haliotis</name>
    <dbReference type="NCBI Taxonomy" id="1280846"/>
    <lineage>
        <taxon>Bacteria</taxon>
        <taxon>Pseudomonadati</taxon>
        <taxon>Pseudomonadota</taxon>
        <taxon>Alphaproteobacteria</taxon>
        <taxon>Rhodobacterales</taxon>
        <taxon>Roseobacteraceae</taxon>
        <taxon>Aliiruegeria</taxon>
    </lineage>
</organism>